<dbReference type="AlphaFoldDB" id="A0A7F5REU0"/>
<dbReference type="GO" id="GO:0007165">
    <property type="term" value="P:signal transduction"/>
    <property type="evidence" value="ECO:0007669"/>
    <property type="project" value="UniProtKB-KW"/>
</dbReference>
<feature type="transmembrane region" description="Helical" evidence="8">
    <location>
        <begin position="39"/>
        <end position="57"/>
    </location>
</feature>
<keyword evidence="6 8" id="KW-0675">Receptor</keyword>
<dbReference type="GO" id="GO:0030424">
    <property type="term" value="C:axon"/>
    <property type="evidence" value="ECO:0007669"/>
    <property type="project" value="TreeGrafter"/>
</dbReference>
<evidence type="ECO:0000256" key="3">
    <source>
        <dbReference type="ARBA" id="ARBA00022692"/>
    </source>
</evidence>
<evidence type="ECO:0000256" key="8">
    <source>
        <dbReference type="RuleBase" id="RU363108"/>
    </source>
</evidence>
<dbReference type="GO" id="GO:0007635">
    <property type="term" value="P:chemosensory behavior"/>
    <property type="evidence" value="ECO:0007669"/>
    <property type="project" value="TreeGrafter"/>
</dbReference>
<dbReference type="RefSeq" id="XP_025834494.1">
    <property type="nucleotide sequence ID" value="XM_025978709.1"/>
</dbReference>
<dbReference type="GO" id="GO:0008049">
    <property type="term" value="P:male courtship behavior"/>
    <property type="evidence" value="ECO:0007669"/>
    <property type="project" value="TreeGrafter"/>
</dbReference>
<reference evidence="10 11" key="1">
    <citation type="submission" date="2025-04" db="UniProtKB">
        <authorList>
            <consortium name="RefSeq"/>
        </authorList>
    </citation>
    <scope>IDENTIFICATION</scope>
    <source>
        <tissue evidence="10 11">Entire body</tissue>
    </source>
</reference>
<gene>
    <name evidence="10 11 12" type="primary">LOC108734190</name>
</gene>
<keyword evidence="9" id="KW-1185">Reference proteome</keyword>
<keyword evidence="2 8" id="KW-1003">Cell membrane</keyword>
<name>A0A7F5REU0_AGRPL</name>
<evidence type="ECO:0000256" key="5">
    <source>
        <dbReference type="ARBA" id="ARBA00023136"/>
    </source>
</evidence>
<dbReference type="Proteomes" id="UP000192223">
    <property type="component" value="Unplaced"/>
</dbReference>
<comment type="caution">
    <text evidence="8">Lacks conserved residue(s) required for the propagation of feature annotation.</text>
</comment>
<protein>
    <recommendedName>
        <fullName evidence="8">Gustatory receptor</fullName>
    </recommendedName>
</protein>
<dbReference type="PANTHER" id="PTHR21143:SF133">
    <property type="entry name" value="GUSTATORY AND PHEROMONE RECEPTOR 32A-RELATED"/>
    <property type="match status" value="1"/>
</dbReference>
<evidence type="ECO:0000313" key="12">
    <source>
        <dbReference type="RefSeq" id="XP_025834496.1"/>
    </source>
</evidence>
<organism evidence="9 12">
    <name type="scientific">Agrilus planipennis</name>
    <name type="common">Emerald ash borer</name>
    <name type="synonym">Agrilus marcopoli</name>
    <dbReference type="NCBI Taxonomy" id="224129"/>
    <lineage>
        <taxon>Eukaryota</taxon>
        <taxon>Metazoa</taxon>
        <taxon>Ecdysozoa</taxon>
        <taxon>Arthropoda</taxon>
        <taxon>Hexapoda</taxon>
        <taxon>Insecta</taxon>
        <taxon>Pterygota</taxon>
        <taxon>Neoptera</taxon>
        <taxon>Endopterygota</taxon>
        <taxon>Coleoptera</taxon>
        <taxon>Polyphaga</taxon>
        <taxon>Elateriformia</taxon>
        <taxon>Buprestoidea</taxon>
        <taxon>Buprestidae</taxon>
        <taxon>Agrilinae</taxon>
        <taxon>Agrilus</taxon>
    </lineage>
</organism>
<evidence type="ECO:0000256" key="2">
    <source>
        <dbReference type="ARBA" id="ARBA00022475"/>
    </source>
</evidence>
<comment type="function">
    <text evidence="8">Gustatory receptor which mediates acceptance or avoidance behavior, depending on its substrates.</text>
</comment>
<evidence type="ECO:0000256" key="7">
    <source>
        <dbReference type="ARBA" id="ARBA00023224"/>
    </source>
</evidence>
<comment type="subcellular location">
    <subcellularLocation>
        <location evidence="1 8">Cell membrane</location>
        <topology evidence="1 8">Multi-pass membrane protein</topology>
    </subcellularLocation>
</comment>
<dbReference type="GO" id="GO:0050909">
    <property type="term" value="P:sensory perception of taste"/>
    <property type="evidence" value="ECO:0007669"/>
    <property type="project" value="InterPro"/>
</dbReference>
<sequence length="375" mass="43375">MFHTVIRYSSFLSKFMGLSNFVIEEGDFASRKTKILAKIRSFIIPITSIIVALGFVITLSQETSKTTTYISRMILLVEITTSCYFLIISNIKKLHFKDLFKQIKEREVDLKNFLPNYRSQSCDNKLKIVLLINFVVFLGVMMCFHICNDGVDVSYITYYNSIYAVLVIYTITLTITFYAIKLDQQLECANKILKNIQLKDETDVLFGQASTDDLENLFSKIYSSVDAICNYFQVCFVGCLVYSTFQPLWSMYLVIVNFPKKSNTILIAYLYWSGVQYFQVNEWIWALTILKNQVSKLDNNFYKLARTSPNAWFYDMATSITLKRLGRKSNDSLAGVFPTANWTLNTWVTSTIISYLVIILQFKIQENPSDSDFTY</sequence>
<dbReference type="GO" id="GO:0043025">
    <property type="term" value="C:neuronal cell body"/>
    <property type="evidence" value="ECO:0007669"/>
    <property type="project" value="TreeGrafter"/>
</dbReference>
<dbReference type="PANTHER" id="PTHR21143">
    <property type="entry name" value="INVERTEBRATE GUSTATORY RECEPTOR"/>
    <property type="match status" value="1"/>
</dbReference>
<dbReference type="RefSeq" id="XP_025834496.1">
    <property type="nucleotide sequence ID" value="XM_025978711.1"/>
</dbReference>
<comment type="similarity">
    <text evidence="8">Belongs to the insect chemoreceptor superfamily. Gustatory receptor (GR) family.</text>
</comment>
<dbReference type="KEGG" id="apln:108734190"/>
<evidence type="ECO:0000256" key="4">
    <source>
        <dbReference type="ARBA" id="ARBA00022989"/>
    </source>
</evidence>
<dbReference type="GeneID" id="108734190"/>
<feature type="transmembrane region" description="Helical" evidence="8">
    <location>
        <begin position="159"/>
        <end position="180"/>
    </location>
</feature>
<feature type="transmembrane region" description="Helical" evidence="8">
    <location>
        <begin position="69"/>
        <end position="87"/>
    </location>
</feature>
<dbReference type="RefSeq" id="XP_025834495.1">
    <property type="nucleotide sequence ID" value="XM_025978710.1"/>
</dbReference>
<keyword evidence="5 8" id="KW-0472">Membrane</keyword>
<evidence type="ECO:0000256" key="1">
    <source>
        <dbReference type="ARBA" id="ARBA00004651"/>
    </source>
</evidence>
<dbReference type="InterPro" id="IPR013604">
    <property type="entry name" value="7TM_chemorcpt"/>
</dbReference>
<dbReference type="GO" id="GO:0030425">
    <property type="term" value="C:dendrite"/>
    <property type="evidence" value="ECO:0007669"/>
    <property type="project" value="TreeGrafter"/>
</dbReference>
<evidence type="ECO:0000313" key="10">
    <source>
        <dbReference type="RefSeq" id="XP_025834494.1"/>
    </source>
</evidence>
<accession>A0A7F5REU0</accession>
<feature type="transmembrane region" description="Helical" evidence="8">
    <location>
        <begin position="128"/>
        <end position="147"/>
    </location>
</feature>
<evidence type="ECO:0000313" key="11">
    <source>
        <dbReference type="RefSeq" id="XP_025834495.1"/>
    </source>
</evidence>
<dbReference type="Pfam" id="PF08395">
    <property type="entry name" value="7tm_7"/>
    <property type="match status" value="1"/>
</dbReference>
<proteinExistence type="inferred from homology"/>
<keyword evidence="7 8" id="KW-0807">Transducer</keyword>
<evidence type="ECO:0000256" key="6">
    <source>
        <dbReference type="ARBA" id="ARBA00023170"/>
    </source>
</evidence>
<keyword evidence="4 8" id="KW-1133">Transmembrane helix</keyword>
<dbReference type="GO" id="GO:0005886">
    <property type="term" value="C:plasma membrane"/>
    <property type="evidence" value="ECO:0007669"/>
    <property type="project" value="UniProtKB-SubCell"/>
</dbReference>
<keyword evidence="3 8" id="KW-0812">Transmembrane</keyword>
<evidence type="ECO:0000313" key="9">
    <source>
        <dbReference type="Proteomes" id="UP000192223"/>
    </source>
</evidence>